<gene>
    <name evidence="1" type="ORF">GCM10008956_30560</name>
</gene>
<evidence type="ECO:0000313" key="1">
    <source>
        <dbReference type="EMBL" id="GGM52370.1"/>
    </source>
</evidence>
<dbReference type="EMBL" id="BMQG01000012">
    <property type="protein sequence ID" value="GGM52370.1"/>
    <property type="molecule type" value="Genomic_DNA"/>
</dbReference>
<reference evidence="2" key="1">
    <citation type="journal article" date="2019" name="Int. J. Syst. Evol. Microbiol.">
        <title>The Global Catalogue of Microorganisms (GCM) 10K type strain sequencing project: providing services to taxonomists for standard genome sequencing and annotation.</title>
        <authorList>
            <consortium name="The Broad Institute Genomics Platform"/>
            <consortium name="The Broad Institute Genome Sequencing Center for Infectious Disease"/>
            <person name="Wu L."/>
            <person name="Ma J."/>
        </authorList>
    </citation>
    <scope>NUCLEOTIDE SEQUENCE [LARGE SCALE GENOMIC DNA]</scope>
    <source>
        <strain evidence="2">JCM 31047</strain>
    </source>
</reference>
<keyword evidence="2" id="KW-1185">Reference proteome</keyword>
<accession>A0A8H9GVV7</accession>
<dbReference type="RefSeq" id="WP_189062630.1">
    <property type="nucleotide sequence ID" value="NZ_BMQG01000012.1"/>
</dbReference>
<protein>
    <submittedName>
        <fullName evidence="1">Uncharacterized protein</fullName>
    </submittedName>
</protein>
<dbReference type="AlphaFoldDB" id="A0A8H9GVV7"/>
<sequence>MSLTSPWHPTFTDALREAINIGWLYAAQDGRPAVELATLVIEPEAAERGAYILMGNQIVNAQGRVCARLSRDKPQARTPKRRRRAVG</sequence>
<proteinExistence type="predicted"/>
<organism evidence="1 2">
    <name type="scientific">Deinococcus arenae</name>
    <dbReference type="NCBI Taxonomy" id="1452751"/>
    <lineage>
        <taxon>Bacteria</taxon>
        <taxon>Thermotogati</taxon>
        <taxon>Deinococcota</taxon>
        <taxon>Deinococci</taxon>
        <taxon>Deinococcales</taxon>
        <taxon>Deinococcaceae</taxon>
        <taxon>Deinococcus</taxon>
    </lineage>
</organism>
<comment type="caution">
    <text evidence="1">The sequence shown here is derived from an EMBL/GenBank/DDBJ whole genome shotgun (WGS) entry which is preliminary data.</text>
</comment>
<dbReference type="Proteomes" id="UP000600547">
    <property type="component" value="Unassembled WGS sequence"/>
</dbReference>
<name>A0A8H9GVV7_9DEIO</name>
<evidence type="ECO:0000313" key="2">
    <source>
        <dbReference type="Proteomes" id="UP000600547"/>
    </source>
</evidence>